<dbReference type="Gene3D" id="1.10.287.610">
    <property type="entry name" value="Helix hairpin bin"/>
    <property type="match status" value="1"/>
</dbReference>
<evidence type="ECO:0000256" key="3">
    <source>
        <dbReference type="ARBA" id="ARBA00023274"/>
    </source>
</evidence>
<dbReference type="InterPro" id="IPR018130">
    <property type="entry name" value="Ribosomal_uS2_CS"/>
</dbReference>
<dbReference type="CDD" id="cd01425">
    <property type="entry name" value="RPS2"/>
    <property type="match status" value="1"/>
</dbReference>
<dbReference type="GO" id="GO:0006412">
    <property type="term" value="P:translation"/>
    <property type="evidence" value="ECO:0007669"/>
    <property type="project" value="InterPro"/>
</dbReference>
<dbReference type="FunFam" id="1.10.287.610:FF:000001">
    <property type="entry name" value="30S ribosomal protein S2"/>
    <property type="match status" value="1"/>
</dbReference>
<dbReference type="EMBL" id="CASHTH010001728">
    <property type="protein sequence ID" value="CAI8019119.1"/>
    <property type="molecule type" value="Genomic_DNA"/>
</dbReference>
<dbReference type="InterPro" id="IPR001865">
    <property type="entry name" value="Ribosomal_uS2"/>
</dbReference>
<dbReference type="PROSITE" id="PS00962">
    <property type="entry name" value="RIBOSOMAL_S2_1"/>
    <property type="match status" value="1"/>
</dbReference>
<keyword evidence="7" id="KW-1185">Reference proteome</keyword>
<protein>
    <recommendedName>
        <fullName evidence="4">Small ribosomal subunit protein uS2c</fullName>
    </recommendedName>
</protein>
<reference evidence="6" key="1">
    <citation type="submission" date="2023-03" db="EMBL/GenBank/DDBJ databases">
        <authorList>
            <person name="Steffen K."/>
            <person name="Cardenas P."/>
        </authorList>
    </citation>
    <scope>NUCLEOTIDE SEQUENCE</scope>
</reference>
<dbReference type="PRINTS" id="PR00395">
    <property type="entry name" value="RIBOSOMALS2"/>
</dbReference>
<keyword evidence="2 5" id="KW-0689">Ribosomal protein</keyword>
<sequence>MVQAPELAPQPVAEAAPQLEPITMKSLLEAGVHFGHQTRRWNPRMRRYIFTQRNGIHIIDLQQTMGLITDAYRAMVDIGASGGKVLFVGTKKQAQDVIASEADRVGHWYVNQRWLGGTLTNFQTIKARIDYMKNLQEQRDTGYLARLPKKETVRLNHTLEKLEKYFTGLREMDRLPAALFVIDIGKEDICIAEARRLNIPIFAIVDTDCDPGQ</sequence>
<dbReference type="NCBIfam" id="TIGR01011">
    <property type="entry name" value="rpsB_bact"/>
    <property type="match status" value="1"/>
</dbReference>
<dbReference type="SUPFAM" id="SSF52313">
    <property type="entry name" value="Ribosomal protein S2"/>
    <property type="match status" value="1"/>
</dbReference>
<evidence type="ECO:0000256" key="5">
    <source>
        <dbReference type="RuleBase" id="RU003631"/>
    </source>
</evidence>
<evidence type="ECO:0000256" key="2">
    <source>
        <dbReference type="ARBA" id="ARBA00022980"/>
    </source>
</evidence>
<dbReference type="PANTHER" id="PTHR12534">
    <property type="entry name" value="30S RIBOSOMAL PROTEIN S2 PROKARYOTIC AND ORGANELLAR"/>
    <property type="match status" value="1"/>
</dbReference>
<dbReference type="GO" id="GO:0003735">
    <property type="term" value="F:structural constituent of ribosome"/>
    <property type="evidence" value="ECO:0007669"/>
    <property type="project" value="InterPro"/>
</dbReference>
<dbReference type="InterPro" id="IPR023591">
    <property type="entry name" value="Ribosomal_uS2_flav_dom_sf"/>
</dbReference>
<comment type="caution">
    <text evidence="6">The sequence shown here is derived from an EMBL/GenBank/DDBJ whole genome shotgun (WGS) entry which is preliminary data.</text>
</comment>
<name>A0AA35WG05_GEOBA</name>
<dbReference type="AlphaFoldDB" id="A0AA35WG05"/>
<proteinExistence type="inferred from homology"/>
<evidence type="ECO:0000256" key="1">
    <source>
        <dbReference type="ARBA" id="ARBA00006242"/>
    </source>
</evidence>
<evidence type="ECO:0000256" key="4">
    <source>
        <dbReference type="ARBA" id="ARBA00035155"/>
    </source>
</evidence>
<gene>
    <name evidence="6" type="ORF">GBAR_LOCUS11516</name>
</gene>
<dbReference type="Proteomes" id="UP001174909">
    <property type="component" value="Unassembled WGS sequence"/>
</dbReference>
<evidence type="ECO:0000313" key="7">
    <source>
        <dbReference type="Proteomes" id="UP001174909"/>
    </source>
</evidence>
<dbReference type="InterPro" id="IPR005706">
    <property type="entry name" value="Ribosomal_uS2_bac/mit/plastid"/>
</dbReference>
<dbReference type="HAMAP" id="MF_00291_B">
    <property type="entry name" value="Ribosomal_uS2_B"/>
    <property type="match status" value="1"/>
</dbReference>
<dbReference type="GO" id="GO:0022627">
    <property type="term" value="C:cytosolic small ribosomal subunit"/>
    <property type="evidence" value="ECO:0007669"/>
    <property type="project" value="TreeGrafter"/>
</dbReference>
<evidence type="ECO:0000313" key="6">
    <source>
        <dbReference type="EMBL" id="CAI8019119.1"/>
    </source>
</evidence>
<dbReference type="Gene3D" id="3.40.50.10490">
    <property type="entry name" value="Glucose-6-phosphate isomerase like protein, domain 1"/>
    <property type="match status" value="1"/>
</dbReference>
<dbReference type="Pfam" id="PF00318">
    <property type="entry name" value="Ribosomal_S2"/>
    <property type="match status" value="1"/>
</dbReference>
<accession>A0AA35WG05</accession>
<comment type="similarity">
    <text evidence="1 5">Belongs to the universal ribosomal protein uS2 family.</text>
</comment>
<dbReference type="PROSITE" id="PS00963">
    <property type="entry name" value="RIBOSOMAL_S2_2"/>
    <property type="match status" value="1"/>
</dbReference>
<organism evidence="6 7">
    <name type="scientific">Geodia barretti</name>
    <name type="common">Barrett's horny sponge</name>
    <dbReference type="NCBI Taxonomy" id="519541"/>
    <lineage>
        <taxon>Eukaryota</taxon>
        <taxon>Metazoa</taxon>
        <taxon>Porifera</taxon>
        <taxon>Demospongiae</taxon>
        <taxon>Heteroscleromorpha</taxon>
        <taxon>Tetractinellida</taxon>
        <taxon>Astrophorina</taxon>
        <taxon>Geodiidae</taxon>
        <taxon>Geodia</taxon>
    </lineage>
</organism>
<dbReference type="PANTHER" id="PTHR12534:SF0">
    <property type="entry name" value="SMALL RIBOSOMAL SUBUNIT PROTEIN US2M"/>
    <property type="match status" value="1"/>
</dbReference>
<keyword evidence="3 5" id="KW-0687">Ribonucleoprotein</keyword>